<evidence type="ECO:0000259" key="1">
    <source>
        <dbReference type="PROSITE" id="PS51352"/>
    </source>
</evidence>
<dbReference type="CDD" id="cd02966">
    <property type="entry name" value="TlpA_like_family"/>
    <property type="match status" value="1"/>
</dbReference>
<dbReference type="STRING" id="1760988.SAMN02949497_1808"/>
<keyword evidence="3" id="KW-1185">Reference proteome</keyword>
<dbReference type="Proteomes" id="UP000192923">
    <property type="component" value="Unassembled WGS sequence"/>
</dbReference>
<protein>
    <submittedName>
        <fullName evidence="2">Thiol-disulfide isomerase or thioredoxin</fullName>
    </submittedName>
</protein>
<evidence type="ECO:0000313" key="2">
    <source>
        <dbReference type="EMBL" id="SMF94490.1"/>
    </source>
</evidence>
<sequence length="163" mass="17861">MKIKLGLWLAVAWVAVLAWRGFAGGVSPEVVFMSLQGERIRLGDLRGHPVLVSFWASDCRACVEEMPALAALHREYAGRGFKLVAVAMRYDVPNHVVELSRAARLPYVVALDPLGEIAAAFGEVELVPNHFLLDPQGRVVLHKLGRVSAEELSPLIEPMLGEN</sequence>
<dbReference type="Pfam" id="PF00578">
    <property type="entry name" value="AhpC-TSA"/>
    <property type="match status" value="1"/>
</dbReference>
<dbReference type="EMBL" id="FXAM01000001">
    <property type="protein sequence ID" value="SMF94490.1"/>
    <property type="molecule type" value="Genomic_DNA"/>
</dbReference>
<evidence type="ECO:0000313" key="3">
    <source>
        <dbReference type="Proteomes" id="UP000192923"/>
    </source>
</evidence>
<reference evidence="2 3" key="1">
    <citation type="submission" date="2016-12" db="EMBL/GenBank/DDBJ databases">
        <authorList>
            <person name="Song W.-J."/>
            <person name="Kurnit D.M."/>
        </authorList>
    </citation>
    <scope>NUCLEOTIDE SEQUENCE [LARGE SCALE GENOMIC DNA]</scope>
    <source>
        <strain evidence="2 3">175</strain>
    </source>
</reference>
<dbReference type="PANTHER" id="PTHR42852">
    <property type="entry name" value="THIOL:DISULFIDE INTERCHANGE PROTEIN DSBE"/>
    <property type="match status" value="1"/>
</dbReference>
<organism evidence="2 3">
    <name type="scientific">Methylomagnum ishizawai</name>
    <dbReference type="NCBI Taxonomy" id="1760988"/>
    <lineage>
        <taxon>Bacteria</taxon>
        <taxon>Pseudomonadati</taxon>
        <taxon>Pseudomonadota</taxon>
        <taxon>Gammaproteobacteria</taxon>
        <taxon>Methylococcales</taxon>
        <taxon>Methylococcaceae</taxon>
        <taxon>Methylomagnum</taxon>
    </lineage>
</organism>
<dbReference type="Gene3D" id="3.40.30.10">
    <property type="entry name" value="Glutaredoxin"/>
    <property type="match status" value="1"/>
</dbReference>
<dbReference type="PROSITE" id="PS51352">
    <property type="entry name" value="THIOREDOXIN_2"/>
    <property type="match status" value="1"/>
</dbReference>
<accession>A0A1Y6CW65</accession>
<dbReference type="InterPro" id="IPR000866">
    <property type="entry name" value="AhpC/TSA"/>
</dbReference>
<dbReference type="AlphaFoldDB" id="A0A1Y6CW65"/>
<proteinExistence type="predicted"/>
<gene>
    <name evidence="2" type="ORF">SAMN02949497_1808</name>
</gene>
<dbReference type="PANTHER" id="PTHR42852:SF17">
    <property type="entry name" value="THIOREDOXIN-LIKE PROTEIN HI_1115"/>
    <property type="match status" value="1"/>
</dbReference>
<dbReference type="GO" id="GO:0016853">
    <property type="term" value="F:isomerase activity"/>
    <property type="evidence" value="ECO:0007669"/>
    <property type="project" value="UniProtKB-KW"/>
</dbReference>
<name>A0A1Y6CW65_9GAMM</name>
<dbReference type="RefSeq" id="WP_085211921.1">
    <property type="nucleotide sequence ID" value="NZ_FXAM01000001.1"/>
</dbReference>
<dbReference type="InterPro" id="IPR013766">
    <property type="entry name" value="Thioredoxin_domain"/>
</dbReference>
<dbReference type="GO" id="GO:0016209">
    <property type="term" value="F:antioxidant activity"/>
    <property type="evidence" value="ECO:0007669"/>
    <property type="project" value="InterPro"/>
</dbReference>
<dbReference type="InterPro" id="IPR036249">
    <property type="entry name" value="Thioredoxin-like_sf"/>
</dbReference>
<dbReference type="SUPFAM" id="SSF52833">
    <property type="entry name" value="Thioredoxin-like"/>
    <property type="match status" value="1"/>
</dbReference>
<dbReference type="InterPro" id="IPR050553">
    <property type="entry name" value="Thioredoxin_ResA/DsbE_sf"/>
</dbReference>
<keyword evidence="2" id="KW-0413">Isomerase</keyword>
<feature type="domain" description="Thioredoxin" evidence="1">
    <location>
        <begin position="21"/>
        <end position="161"/>
    </location>
</feature>
<dbReference type="GO" id="GO:0016491">
    <property type="term" value="F:oxidoreductase activity"/>
    <property type="evidence" value="ECO:0007669"/>
    <property type="project" value="InterPro"/>
</dbReference>